<keyword evidence="3" id="KW-0998">Cell outer membrane</keyword>
<evidence type="ECO:0000256" key="1">
    <source>
        <dbReference type="ARBA" id="ARBA00004442"/>
    </source>
</evidence>
<dbReference type="PRINTS" id="PR01021">
    <property type="entry name" value="OMPADOMAIN"/>
</dbReference>
<dbReference type="PROSITE" id="PS51123">
    <property type="entry name" value="OMPA_2"/>
    <property type="match status" value="1"/>
</dbReference>
<keyword evidence="7" id="KW-1185">Reference proteome</keyword>
<keyword evidence="2 4" id="KW-0472">Membrane</keyword>
<evidence type="ECO:0000256" key="4">
    <source>
        <dbReference type="PROSITE-ProRule" id="PRU00473"/>
    </source>
</evidence>
<dbReference type="EMBL" id="JAFLNL010000004">
    <property type="protein sequence ID" value="MBO0354335.1"/>
    <property type="molecule type" value="Genomic_DNA"/>
</dbReference>
<comment type="caution">
    <text evidence="6">The sequence shown here is derived from an EMBL/GenBank/DDBJ whole genome shotgun (WGS) entry which is preliminary data.</text>
</comment>
<dbReference type="SUPFAM" id="SSF103088">
    <property type="entry name" value="OmpA-like"/>
    <property type="match status" value="1"/>
</dbReference>
<dbReference type="SUPFAM" id="SSF82171">
    <property type="entry name" value="DPP6 N-terminal domain-like"/>
    <property type="match status" value="1"/>
</dbReference>
<comment type="subcellular location">
    <subcellularLocation>
        <location evidence="1">Cell outer membrane</location>
    </subcellularLocation>
</comment>
<evidence type="ECO:0000256" key="3">
    <source>
        <dbReference type="ARBA" id="ARBA00023237"/>
    </source>
</evidence>
<dbReference type="InterPro" id="IPR006665">
    <property type="entry name" value="OmpA-like"/>
</dbReference>
<gene>
    <name evidence="6" type="ORF">J0656_09915</name>
</gene>
<dbReference type="InterPro" id="IPR036737">
    <property type="entry name" value="OmpA-like_sf"/>
</dbReference>
<accession>A0ABS3G4K4</accession>
<proteinExistence type="predicted"/>
<organism evidence="6 7">
    <name type="scientific">Flagellimonas aurea</name>
    <dbReference type="NCBI Taxonomy" id="2915619"/>
    <lineage>
        <taxon>Bacteria</taxon>
        <taxon>Pseudomonadati</taxon>
        <taxon>Bacteroidota</taxon>
        <taxon>Flavobacteriia</taxon>
        <taxon>Flavobacteriales</taxon>
        <taxon>Flavobacteriaceae</taxon>
        <taxon>Flagellimonas</taxon>
    </lineage>
</organism>
<dbReference type="PANTHER" id="PTHR30329">
    <property type="entry name" value="STATOR ELEMENT OF FLAGELLAR MOTOR COMPLEX"/>
    <property type="match status" value="1"/>
</dbReference>
<evidence type="ECO:0000313" key="6">
    <source>
        <dbReference type="EMBL" id="MBO0354335.1"/>
    </source>
</evidence>
<dbReference type="RefSeq" id="WP_207033303.1">
    <property type="nucleotide sequence ID" value="NZ_JAFLNL010000004.1"/>
</dbReference>
<protein>
    <submittedName>
        <fullName evidence="6">OmpA family protein</fullName>
    </submittedName>
</protein>
<dbReference type="Proteomes" id="UP000664044">
    <property type="component" value="Unassembled WGS sequence"/>
</dbReference>
<dbReference type="PANTHER" id="PTHR30329:SF21">
    <property type="entry name" value="LIPOPROTEIN YIAD-RELATED"/>
    <property type="match status" value="1"/>
</dbReference>
<dbReference type="Pfam" id="PF00691">
    <property type="entry name" value="OmpA"/>
    <property type="match status" value="1"/>
</dbReference>
<dbReference type="Gene3D" id="1.25.40.10">
    <property type="entry name" value="Tetratricopeptide repeat domain"/>
    <property type="match status" value="1"/>
</dbReference>
<dbReference type="Pfam" id="PF07676">
    <property type="entry name" value="PD40"/>
    <property type="match status" value="1"/>
</dbReference>
<dbReference type="Pfam" id="PF12895">
    <property type="entry name" value="ANAPC3"/>
    <property type="match status" value="1"/>
</dbReference>
<evidence type="ECO:0000313" key="7">
    <source>
        <dbReference type="Proteomes" id="UP000664044"/>
    </source>
</evidence>
<evidence type="ECO:0000259" key="5">
    <source>
        <dbReference type="PROSITE" id="PS51123"/>
    </source>
</evidence>
<dbReference type="CDD" id="cd07185">
    <property type="entry name" value="OmpA_C-like"/>
    <property type="match status" value="1"/>
</dbReference>
<feature type="domain" description="OmpA-like" evidence="5">
    <location>
        <begin position="525"/>
        <end position="644"/>
    </location>
</feature>
<name>A0ABS3G4K4_9FLAO</name>
<dbReference type="InterPro" id="IPR006664">
    <property type="entry name" value="OMP_bac"/>
</dbReference>
<dbReference type="Gene3D" id="3.30.1330.60">
    <property type="entry name" value="OmpA-like domain"/>
    <property type="match status" value="1"/>
</dbReference>
<dbReference type="InterPro" id="IPR011659">
    <property type="entry name" value="WD40"/>
</dbReference>
<sequence length="644" mass="72809">MKLLFTLMSLFFVICVGYTQEQPSNRDKAYEHLSKFQYARAIPLLLKLVDRKKPRLEDLEQLAQSYYLTNDYEQAANWYTRVTEHPESPAENLLHYAKSLKQTHQYKKAIKALVDYTERTGNTDDIALELEGSKKALEWLANPRPLELYNETNINTPRSEFSVHPTQNGVYYTGEPLKGKGNYGWTGSSYLQVYQAELDETGHIIDSSPIKNEPNPNSRYHIGPVSSNKNGDTMFVTRTYVGNKPNKEPENGIKYMTHRLELLIYNKDAAGSWKKTSFPFNNIKEYSVGHAVLAPGEKSLYFISNQPGGFGGTDIWFSELQENGQWGKPINAGSTINSEGNEMFPSFGSNGFLYYSSDGHPGMGGLDVFQSNKIETGWTEPKNLQHPINSGGDDFSYITWNDSNGVTRTFMASNRSGGKGNDDIYSLEANDGRRLVLDGVTYMGQTTEKTLSGVAVTLYDGERTLMAKTQSGMEGAFHFEIDPERTYKILGQKKGFYSDSLTLSNIGILRDTLRTTLHLEPMFEVGKKIVLEDIHYDFDKFDIRRDAAHVLNELARILRDHPSLTIELSSHTDSRGKSNYNMKLSEKRAKSAVDYLVSRGISRNRLFAKGYGESQLLNNCPDHALCTEEEHQANRRTEIKVLAY</sequence>
<evidence type="ECO:0000256" key="2">
    <source>
        <dbReference type="ARBA" id="ARBA00023136"/>
    </source>
</evidence>
<reference evidence="6 7" key="1">
    <citation type="submission" date="2021-03" db="EMBL/GenBank/DDBJ databases">
        <title>Muricauda lutimaris sp. nov. and Muricauda ruestringensis sp. nov, two marine members of the Flavobacteriaceae isolated from deep sea sediments of Western Pacific.</title>
        <authorList>
            <person name="Zhao S."/>
            <person name="Liu R."/>
        </authorList>
    </citation>
    <scope>NUCLEOTIDE SEQUENCE [LARGE SCALE GENOMIC DNA]</scope>
    <source>
        <strain evidence="6 7">BC31-1-A7</strain>
    </source>
</reference>
<dbReference type="InterPro" id="IPR011990">
    <property type="entry name" value="TPR-like_helical_dom_sf"/>
</dbReference>
<dbReference type="InterPro" id="IPR050330">
    <property type="entry name" value="Bact_OuterMem_StrucFunc"/>
</dbReference>
<dbReference type="SUPFAM" id="SSF48452">
    <property type="entry name" value="TPR-like"/>
    <property type="match status" value="1"/>
</dbReference>